<evidence type="ECO:0000313" key="2">
    <source>
        <dbReference type="EMBL" id="KGX88022.1"/>
    </source>
</evidence>
<protein>
    <submittedName>
        <fullName evidence="2">Uncharacterized protein</fullName>
    </submittedName>
</protein>
<evidence type="ECO:0000313" key="3">
    <source>
        <dbReference type="Proteomes" id="UP000030401"/>
    </source>
</evidence>
<accession>A0A0A5HWP3</accession>
<dbReference type="EMBL" id="AVPG01000004">
    <property type="protein sequence ID" value="KGX88022.1"/>
    <property type="molecule type" value="Genomic_DNA"/>
</dbReference>
<name>A0A0A5HWP3_9BACI</name>
<dbReference type="OrthoDB" id="2971819at2"/>
<organism evidence="2 3">
    <name type="scientific">Pontibacillus litoralis JSM 072002</name>
    <dbReference type="NCBI Taxonomy" id="1385512"/>
    <lineage>
        <taxon>Bacteria</taxon>
        <taxon>Bacillati</taxon>
        <taxon>Bacillota</taxon>
        <taxon>Bacilli</taxon>
        <taxon>Bacillales</taxon>
        <taxon>Bacillaceae</taxon>
        <taxon>Pontibacillus</taxon>
    </lineage>
</organism>
<reference evidence="2 3" key="1">
    <citation type="submission" date="2013-08" db="EMBL/GenBank/DDBJ databases">
        <authorList>
            <person name="Huang J."/>
            <person name="Wang G."/>
        </authorList>
    </citation>
    <scope>NUCLEOTIDE SEQUENCE [LARGE SCALE GENOMIC DNA]</scope>
    <source>
        <strain evidence="2 3">JSM 072002</strain>
    </source>
</reference>
<feature type="region of interest" description="Disordered" evidence="1">
    <location>
        <begin position="75"/>
        <end position="103"/>
    </location>
</feature>
<dbReference type="Proteomes" id="UP000030401">
    <property type="component" value="Unassembled WGS sequence"/>
</dbReference>
<comment type="caution">
    <text evidence="2">The sequence shown here is derived from an EMBL/GenBank/DDBJ whole genome shotgun (WGS) entry which is preliminary data.</text>
</comment>
<dbReference type="eggNOG" id="ENOG5033B9V">
    <property type="taxonomic scope" value="Bacteria"/>
</dbReference>
<dbReference type="STRING" id="1385512.N784_12575"/>
<keyword evidence="3" id="KW-1185">Reference proteome</keyword>
<evidence type="ECO:0000256" key="1">
    <source>
        <dbReference type="SAM" id="MobiDB-lite"/>
    </source>
</evidence>
<dbReference type="AlphaFoldDB" id="A0A0A5HWP3"/>
<proteinExistence type="predicted"/>
<feature type="compositionally biased region" description="Basic residues" evidence="1">
    <location>
        <begin position="87"/>
        <end position="103"/>
    </location>
</feature>
<gene>
    <name evidence="2" type="ORF">N784_12575</name>
</gene>
<dbReference type="RefSeq" id="WP_036832870.1">
    <property type="nucleotide sequence ID" value="NZ_AVPG01000004.1"/>
</dbReference>
<sequence>MAVAIKKVKAYEEGISKYEFEKSWVDVMNHVQLIENTLSKKADGAVLSLIRTHRKEIRRLQTHISQLEQDITQLETQQSQRKEMQQKRRSNKRKKTKWWHFFR</sequence>